<organism evidence="2 3">
    <name type="scientific">Rhizobium leucaenae</name>
    <dbReference type="NCBI Taxonomy" id="29450"/>
    <lineage>
        <taxon>Bacteria</taxon>
        <taxon>Pseudomonadati</taxon>
        <taxon>Pseudomonadota</taxon>
        <taxon>Alphaproteobacteria</taxon>
        <taxon>Hyphomicrobiales</taxon>
        <taxon>Rhizobiaceae</taxon>
        <taxon>Rhizobium/Agrobacterium group</taxon>
        <taxon>Rhizobium</taxon>
    </lineage>
</organism>
<sequence length="158" mass="17062">MWFLIRAGFWFSLVLMFLPIFAKPEGAPRSADEPKVQVSDAFSAASGVMQYVGAMCTEKPDVCLKGGETLTALGYQARDGARVAYDLLGQHFKDDKSAEQPATREAASVPAVNREQATAEAQPMPAKRMINTETADAVVTGTVKLPSYIPVPTPKPRT</sequence>
<comment type="caution">
    <text evidence="2">The sequence shown here is derived from an EMBL/GenBank/DDBJ whole genome shotgun (WGS) entry which is preliminary data.</text>
</comment>
<evidence type="ECO:0000313" key="3">
    <source>
        <dbReference type="Proteomes" id="UP000543836"/>
    </source>
</evidence>
<dbReference type="GeneID" id="32529824"/>
<gene>
    <name evidence="2" type="ORF">GGE60_002416</name>
</gene>
<evidence type="ECO:0008006" key="4">
    <source>
        <dbReference type="Google" id="ProtNLM"/>
    </source>
</evidence>
<protein>
    <recommendedName>
        <fullName evidence="4">DUF5330 domain-containing protein</fullName>
    </recommendedName>
</protein>
<dbReference type="Proteomes" id="UP000543836">
    <property type="component" value="Unassembled WGS sequence"/>
</dbReference>
<evidence type="ECO:0000256" key="1">
    <source>
        <dbReference type="SAM" id="MobiDB-lite"/>
    </source>
</evidence>
<reference evidence="2 3" key="1">
    <citation type="submission" date="2020-08" db="EMBL/GenBank/DDBJ databases">
        <title>Genomic Encyclopedia of Type Strains, Phase IV (KMG-V): Genome sequencing to study the core and pangenomes of soil and plant-associated prokaryotes.</title>
        <authorList>
            <person name="Whitman W."/>
        </authorList>
    </citation>
    <scope>NUCLEOTIDE SEQUENCE [LARGE SCALE GENOMIC DNA]</scope>
    <source>
        <strain evidence="2 3">SEMIA 492</strain>
    </source>
</reference>
<dbReference type="OrthoDB" id="7923950at2"/>
<proteinExistence type="predicted"/>
<feature type="region of interest" description="Disordered" evidence="1">
    <location>
        <begin position="94"/>
        <end position="133"/>
    </location>
</feature>
<dbReference type="RefSeq" id="WP_028750807.1">
    <property type="nucleotide sequence ID" value="NZ_JACIIG010000005.1"/>
</dbReference>
<accession>A0A7W6ZU79</accession>
<evidence type="ECO:0000313" key="2">
    <source>
        <dbReference type="EMBL" id="MBB4568300.1"/>
    </source>
</evidence>
<dbReference type="InterPro" id="IPR035220">
    <property type="entry name" value="DUF5330"/>
</dbReference>
<dbReference type="EMBL" id="JACIIG010000005">
    <property type="protein sequence ID" value="MBB4568300.1"/>
    <property type="molecule type" value="Genomic_DNA"/>
</dbReference>
<keyword evidence="3" id="KW-1185">Reference proteome</keyword>
<dbReference type="Pfam" id="PF17264">
    <property type="entry name" value="DUF5330"/>
    <property type="match status" value="1"/>
</dbReference>
<name>A0A7W6ZU79_9HYPH</name>
<dbReference type="AlphaFoldDB" id="A0A7W6ZU79"/>